<proteinExistence type="predicted"/>
<dbReference type="EMBL" id="JPQZ01000081">
    <property type="protein sequence ID" value="KKO74343.1"/>
    <property type="molecule type" value="Genomic_DNA"/>
</dbReference>
<evidence type="ECO:0000313" key="2">
    <source>
        <dbReference type="Proteomes" id="UP000034350"/>
    </source>
</evidence>
<dbReference type="RefSeq" id="XP_024330085.1">
    <property type="nucleotide sequence ID" value="XM_024476503.1"/>
</dbReference>
<name>A0A0F9WMU9_9MICR</name>
<sequence>MSRLLVFDNNGLINRIITECLKTLIGRCYKSESTRTTKNIKTSH</sequence>
<dbReference type="VEuPathDB" id="MicrosporidiaDB:AAJ76_8100013039"/>
<comment type="caution">
    <text evidence="1">The sequence shown here is derived from an EMBL/GenBank/DDBJ whole genome shotgun (WGS) entry which is preliminary data.</text>
</comment>
<keyword evidence="2" id="KW-1185">Reference proteome</keyword>
<reference evidence="1 2" key="1">
    <citation type="journal article" date="2015" name="Environ. Microbiol.">
        <title>Genome analyses suggest the presence of polyploidy and recent human-driven expansions in eight global populations of the honeybee pathogen Nosema ceranae.</title>
        <authorList>
            <person name="Pelin A."/>
            <person name="Selman M."/>
            <person name="Aris-Brosou S."/>
            <person name="Farinelli L."/>
            <person name="Corradi N."/>
        </authorList>
    </citation>
    <scope>NUCLEOTIDE SEQUENCE [LARGE SCALE GENOMIC DNA]</scope>
    <source>
        <strain evidence="1 2">PA08 1199</strain>
    </source>
</reference>
<protein>
    <submittedName>
        <fullName evidence="1">Uncharacterized protein</fullName>
    </submittedName>
</protein>
<gene>
    <name evidence="1" type="ORF">AAJ76_8100013039</name>
</gene>
<evidence type="ECO:0000313" key="1">
    <source>
        <dbReference type="EMBL" id="KKO74343.1"/>
    </source>
</evidence>
<dbReference type="AlphaFoldDB" id="A0A0F9WMU9"/>
<dbReference type="Proteomes" id="UP000034350">
    <property type="component" value="Unassembled WGS sequence"/>
</dbReference>
<organism evidence="1 2">
    <name type="scientific">Vairimorpha ceranae</name>
    <dbReference type="NCBI Taxonomy" id="40302"/>
    <lineage>
        <taxon>Eukaryota</taxon>
        <taxon>Fungi</taxon>
        <taxon>Fungi incertae sedis</taxon>
        <taxon>Microsporidia</taxon>
        <taxon>Nosematidae</taxon>
        <taxon>Vairimorpha</taxon>
    </lineage>
</organism>
<accession>A0A0F9WMU9</accession>
<dbReference type="GeneID" id="36321457"/>